<dbReference type="InterPro" id="IPR043708">
    <property type="entry name" value="DUF5648"/>
</dbReference>
<accession>A0A9X4MTR8</accession>
<feature type="region of interest" description="Disordered" evidence="1">
    <location>
        <begin position="177"/>
        <end position="331"/>
    </location>
</feature>
<dbReference type="AlphaFoldDB" id="A0A9X4MTR8"/>
<dbReference type="RefSeq" id="WP_277946739.1">
    <property type="nucleotide sequence ID" value="NZ_JANFMP010000021.1"/>
</dbReference>
<feature type="compositionally biased region" description="Low complexity" evidence="1">
    <location>
        <begin position="178"/>
        <end position="327"/>
    </location>
</feature>
<dbReference type="Proteomes" id="UP001152875">
    <property type="component" value="Unassembled WGS sequence"/>
</dbReference>
<name>A0A9X4MTR8_STRSU</name>
<dbReference type="PANTHER" id="PTHR37492">
    <property type="entry name" value="SI:CH211-171H4.7-RELATED"/>
    <property type="match status" value="1"/>
</dbReference>
<gene>
    <name evidence="3" type="ORF">NOL13_07810</name>
</gene>
<evidence type="ECO:0000256" key="1">
    <source>
        <dbReference type="SAM" id="MobiDB-lite"/>
    </source>
</evidence>
<feature type="domain" description="DUF5648" evidence="2">
    <location>
        <begin position="47"/>
        <end position="172"/>
    </location>
</feature>
<reference evidence="3" key="1">
    <citation type="submission" date="2022-07" db="EMBL/GenBank/DDBJ databases">
        <title>Whole Genome Sequencing of Streptococcus suis.</title>
        <authorList>
            <person name="Dai X."/>
            <person name="Huang J."/>
            <person name="Wang L."/>
        </authorList>
    </citation>
    <scope>NUCLEOTIDE SEQUENCE</scope>
    <source>
        <strain evidence="3">XNB2</strain>
    </source>
</reference>
<protein>
    <recommendedName>
        <fullName evidence="2">DUF5648 domain-containing protein</fullName>
    </recommendedName>
</protein>
<organism evidence="3 4">
    <name type="scientific">Streptococcus suis</name>
    <dbReference type="NCBI Taxonomy" id="1307"/>
    <lineage>
        <taxon>Bacteria</taxon>
        <taxon>Bacillati</taxon>
        <taxon>Bacillota</taxon>
        <taxon>Bacilli</taxon>
        <taxon>Lactobacillales</taxon>
        <taxon>Streptococcaceae</taxon>
        <taxon>Streptococcus</taxon>
    </lineage>
</organism>
<sequence length="575" mass="63326">MKNIKFRLVGIILSITVVIGGMFWLNQEASANTVKLPIQSQTGKIHVHRMYNPALKVHLYTVDENEVIVLQIRGWNYDGVAWNTAKVGNIPVYRLYHPILKVHLYTKDKNEYKVLSSRGWSQEGTSFYSRGSQPIYRLYHSGIQKHLFTRDFNEYQVLSQRGWKQEGIAWYSVAETITPPSTTKPSSSSQSTTKPSSSSQSSTKPSSSPQSTTKPSSSSQSTIKPSSSSQSSNKPSSSSQSSTKPSSSSQSSTKPSSSSQSTTKPSSSSQSTTKPSSSSQSTTKPSSSSQSTTKPSSSSQSTTKPSSSSQSTTTPSSSSTSTSTVSSNTVTRTPSYIKQKADEFLATLPDVRNANAYSSYSSLNTHYSALLDSTNQTSLVTELSKGAYSYANSNRQLASTPLTTYLLSLNDRFTDRLLQNINQFRSSIGLPSLSKLGMTDDMKRSFASHVIYNYLYNNHSNSKIRQQLDTTYGLNSIESMQPQHTVSSRSELTPEALADNFIRAILNEASSYANNDGGETGHLLQLIDEKQKYIYSGLFIYNYTQTDAIVTIYGKQVVIGKNYNYSISTTLHYYE</sequence>
<dbReference type="PANTHER" id="PTHR37492:SF4">
    <property type="entry name" value="TSC22 DOMAIN FAMILY PROTEIN 3 ISOFORM X1"/>
    <property type="match status" value="1"/>
</dbReference>
<proteinExistence type="predicted"/>
<evidence type="ECO:0000259" key="2">
    <source>
        <dbReference type="Pfam" id="PF18885"/>
    </source>
</evidence>
<evidence type="ECO:0000313" key="3">
    <source>
        <dbReference type="EMBL" id="MDG4527298.1"/>
    </source>
</evidence>
<dbReference type="Pfam" id="PF18885">
    <property type="entry name" value="DUF5648"/>
    <property type="match status" value="1"/>
</dbReference>
<dbReference type="EMBL" id="JANFMP010000021">
    <property type="protein sequence ID" value="MDG4527298.1"/>
    <property type="molecule type" value="Genomic_DNA"/>
</dbReference>
<comment type="caution">
    <text evidence="3">The sequence shown here is derived from an EMBL/GenBank/DDBJ whole genome shotgun (WGS) entry which is preliminary data.</text>
</comment>
<evidence type="ECO:0000313" key="4">
    <source>
        <dbReference type="Proteomes" id="UP001152875"/>
    </source>
</evidence>